<evidence type="ECO:0000313" key="1">
    <source>
        <dbReference type="EMBL" id="OGM98201.1"/>
    </source>
</evidence>
<organism evidence="1 2">
    <name type="scientific">Candidatus Yanofskybacteria bacterium RIFCSPHIGHO2_01_FULL_41_21</name>
    <dbReference type="NCBI Taxonomy" id="1802660"/>
    <lineage>
        <taxon>Bacteria</taxon>
        <taxon>Candidatus Yanofskyibacteriota</taxon>
    </lineage>
</organism>
<accession>A0A1F8EBA6</accession>
<proteinExistence type="predicted"/>
<dbReference type="PANTHER" id="PTHR40036:SF1">
    <property type="entry name" value="MACROCIN O-METHYLTRANSFERASE"/>
    <property type="match status" value="1"/>
</dbReference>
<evidence type="ECO:0000313" key="2">
    <source>
        <dbReference type="Proteomes" id="UP000178520"/>
    </source>
</evidence>
<dbReference type="InterPro" id="IPR008884">
    <property type="entry name" value="TylF_MeTrfase"/>
</dbReference>
<dbReference type="Proteomes" id="UP000178520">
    <property type="component" value="Unassembled WGS sequence"/>
</dbReference>
<dbReference type="STRING" id="1802660.A2735_00640"/>
<sequence>MAKKIRQRIVNFFIDILSKPSIRYRFLLPLSTLISKNPDEEILEKAMKFAAHVGIGGDYLEFGVWKGRSFARAYHMRKYIKDAKLNGMKFYAFDSFQGLPEIKNEHDTSSSEFKKGDYACDIGTFRHNLINKGVDLKEVTIIPGWYEETLNEETKNKLSLKKASIIFVDCDIYESAVSVLNFITDYVVNGTIIIFDDWFAFSGDPEKGEQRAFKEWLERNPNIKAVEWQRVNWKSNSFILNKSR</sequence>
<dbReference type="PANTHER" id="PTHR40036">
    <property type="entry name" value="MACROCIN O-METHYLTRANSFERASE"/>
    <property type="match status" value="1"/>
</dbReference>
<gene>
    <name evidence="1" type="ORF">A2735_00640</name>
</gene>
<dbReference type="Gene3D" id="3.40.50.150">
    <property type="entry name" value="Vaccinia Virus protein VP39"/>
    <property type="match status" value="1"/>
</dbReference>
<evidence type="ECO:0008006" key="3">
    <source>
        <dbReference type="Google" id="ProtNLM"/>
    </source>
</evidence>
<dbReference type="InterPro" id="IPR029063">
    <property type="entry name" value="SAM-dependent_MTases_sf"/>
</dbReference>
<protein>
    <recommendedName>
        <fullName evidence="3">Methyltransferase</fullName>
    </recommendedName>
</protein>
<dbReference type="SUPFAM" id="SSF53335">
    <property type="entry name" value="S-adenosyl-L-methionine-dependent methyltransferases"/>
    <property type="match status" value="1"/>
</dbReference>
<name>A0A1F8EBA6_9BACT</name>
<reference evidence="1 2" key="1">
    <citation type="journal article" date="2016" name="Nat. Commun.">
        <title>Thousands of microbial genomes shed light on interconnected biogeochemical processes in an aquifer system.</title>
        <authorList>
            <person name="Anantharaman K."/>
            <person name="Brown C.T."/>
            <person name="Hug L.A."/>
            <person name="Sharon I."/>
            <person name="Castelle C.J."/>
            <person name="Probst A.J."/>
            <person name="Thomas B.C."/>
            <person name="Singh A."/>
            <person name="Wilkins M.J."/>
            <person name="Karaoz U."/>
            <person name="Brodie E.L."/>
            <person name="Williams K.H."/>
            <person name="Hubbard S.S."/>
            <person name="Banfield J.F."/>
        </authorList>
    </citation>
    <scope>NUCLEOTIDE SEQUENCE [LARGE SCALE GENOMIC DNA]</scope>
</reference>
<dbReference type="AlphaFoldDB" id="A0A1F8EBA6"/>
<dbReference type="EMBL" id="MGJA01000003">
    <property type="protein sequence ID" value="OGM98201.1"/>
    <property type="molecule type" value="Genomic_DNA"/>
</dbReference>
<comment type="caution">
    <text evidence="1">The sequence shown here is derived from an EMBL/GenBank/DDBJ whole genome shotgun (WGS) entry which is preliminary data.</text>
</comment>
<dbReference type="Pfam" id="PF05711">
    <property type="entry name" value="TylF"/>
    <property type="match status" value="1"/>
</dbReference>